<keyword evidence="1" id="KW-1133">Transmembrane helix</keyword>
<keyword evidence="3" id="KW-1185">Reference proteome</keyword>
<protein>
    <submittedName>
        <fullName evidence="2">Uncharacterized protein</fullName>
    </submittedName>
</protein>
<keyword evidence="1" id="KW-0812">Transmembrane</keyword>
<dbReference type="AlphaFoldDB" id="A0A7J6UXZ5"/>
<evidence type="ECO:0000313" key="2">
    <source>
        <dbReference type="EMBL" id="KAF5177070.1"/>
    </source>
</evidence>
<dbReference type="EMBL" id="JABWDY010041861">
    <property type="protein sequence ID" value="KAF5177070.1"/>
    <property type="molecule type" value="Genomic_DNA"/>
</dbReference>
<accession>A0A7J6UXZ5</accession>
<name>A0A7J6UXZ5_THATH</name>
<comment type="caution">
    <text evidence="2">The sequence shown here is derived from an EMBL/GenBank/DDBJ whole genome shotgun (WGS) entry which is preliminary data.</text>
</comment>
<proteinExistence type="predicted"/>
<evidence type="ECO:0000313" key="3">
    <source>
        <dbReference type="Proteomes" id="UP000554482"/>
    </source>
</evidence>
<dbReference type="Proteomes" id="UP000554482">
    <property type="component" value="Unassembled WGS sequence"/>
</dbReference>
<sequence>MESRHHHRSYSQSWEEDQEIIKYTTGITSIRKCNNNTDLTEAINSVFPSLLGLKKQFPYEVQKGRIWWDWVVSEITEADYFKYFRVCLVENEAILMEDWKIIDLCLFLSNVPISIFILISLLALSSIYTKSNYARPYKEMEILYMMIFRSRQLSQKCGLSTRI</sequence>
<evidence type="ECO:0000256" key="1">
    <source>
        <dbReference type="SAM" id="Phobius"/>
    </source>
</evidence>
<organism evidence="2 3">
    <name type="scientific">Thalictrum thalictroides</name>
    <name type="common">Rue-anemone</name>
    <name type="synonym">Anemone thalictroides</name>
    <dbReference type="NCBI Taxonomy" id="46969"/>
    <lineage>
        <taxon>Eukaryota</taxon>
        <taxon>Viridiplantae</taxon>
        <taxon>Streptophyta</taxon>
        <taxon>Embryophyta</taxon>
        <taxon>Tracheophyta</taxon>
        <taxon>Spermatophyta</taxon>
        <taxon>Magnoliopsida</taxon>
        <taxon>Ranunculales</taxon>
        <taxon>Ranunculaceae</taxon>
        <taxon>Thalictroideae</taxon>
        <taxon>Thalictrum</taxon>
    </lineage>
</organism>
<gene>
    <name evidence="2" type="ORF">FRX31_033340</name>
</gene>
<feature type="transmembrane region" description="Helical" evidence="1">
    <location>
        <begin position="104"/>
        <end position="128"/>
    </location>
</feature>
<keyword evidence="1" id="KW-0472">Membrane</keyword>
<reference evidence="2 3" key="1">
    <citation type="submission" date="2020-06" db="EMBL/GenBank/DDBJ databases">
        <title>Transcriptomic and genomic resources for Thalictrum thalictroides and T. hernandezii: Facilitating candidate gene discovery in an emerging model plant lineage.</title>
        <authorList>
            <person name="Arias T."/>
            <person name="Riano-Pachon D.M."/>
            <person name="Di Stilio V.S."/>
        </authorList>
    </citation>
    <scope>NUCLEOTIDE SEQUENCE [LARGE SCALE GENOMIC DNA]</scope>
    <source>
        <strain evidence="3">cv. WT478/WT964</strain>
        <tissue evidence="2">Leaves</tissue>
    </source>
</reference>